<sequence length="1129" mass="125257">MTLDSLAIEAGSLLVQHALQHWTDNRRQAVSREAQLVELLPGTIADRLLRRRLSGQFNGIVDNVAERLVNLCAQEFRGLSDADKAGALAAVVDTLVAADLSDAELFAADLDAEQLATRLHARMPQRGASHELGQDGAAFYTVVLEECCGCLVRLVQQRPEFLVRAQRETLQRVGGMAEEICALGQQVTAVLDRMPVRTLDAPEGTSEDAEFTRRYAEHLSQTLDYVELFGVSVHDFRPRTALSVAYISLQVSTRSDREGTWPRLVDRHGMGATEPESRQHTARVQAEAALAQHRLTLVRGEAGSGKSTLLRWLAITAARGGFTGELQGWNGLTPFLVKLRSHAEGELPAPEALPQTAARPLAGHMPRGWAHRRLRSGQALLLVDGVDELPQRRREGVRGWLRELIAAFPELHVVVTSRPAAAAEQWLSGEGFRPVFMEPLSPPETEELVHHWHRAMRDSPHLPCGAEELDSHAARLLGRLSAAPHLRHLASSPLLAAMLCALNLDRNRLPHNRMDLYAETLDMLLERRDTRRGIPSHAEEGPDRREKLRLLQDLAFRLSSTGRAELSRDAARARIAQQLPSMPRVNAEPEQVLVGLLERSGVLRAPAMDRVDFVHRTVQEYLTAQQIVYDDDLEYLVDQAHKDKWRETVIMAAGHANGPQLRTLVRGLRKRIAAGGRHTRQLKVLLACCMETLDEAPSEVREAIDTCLDHLVPPRDLRAARSLATVGEPVLDRLPETLDGLSEPRARAAVRTAWLVNGPRAIEALSRYATDPRPEVQHELRAAWSYFDAEEYARRVLADAPLLNEGYLQIENPRLLGTLRHLRHLTKLQCTGMDIPDLGFLENVAALKMVSLYSFRSGDLTPLSVHSNSLASINLCSTSSLKSMVPLTELSRLEKLMVQAPSLGTLKFLRDLPHLTGVFLFGESLAEVGDTSPIVEHDRLVSFGLEFSSNVRKFDLDFLGSFPNLRLVHLRGGVLDSDIRIVALRAPHVEALVLPDANFLRNIDDIANLSLNHLVLGGCQEVRDFSWLSSLSGLESLYIRSSGIADLTPIRNLQNLDVLAIENCEYIQDLSPISGLPYLRTLHLCGARPGLDLAPLAGQKNLQIFIYRGQDVRNRRALGRGVRVIEVDS</sequence>
<organism evidence="4 5">
    <name type="scientific">Lipingzhangella rawalii</name>
    <dbReference type="NCBI Taxonomy" id="2055835"/>
    <lineage>
        <taxon>Bacteria</taxon>
        <taxon>Bacillati</taxon>
        <taxon>Actinomycetota</taxon>
        <taxon>Actinomycetes</taxon>
        <taxon>Streptosporangiales</taxon>
        <taxon>Nocardiopsidaceae</taxon>
        <taxon>Lipingzhangella</taxon>
    </lineage>
</organism>
<feature type="domain" description="NACHT" evidence="3">
    <location>
        <begin position="294"/>
        <end position="629"/>
    </location>
</feature>
<proteinExistence type="predicted"/>
<dbReference type="Proteomes" id="UP001250214">
    <property type="component" value="Unassembled WGS sequence"/>
</dbReference>
<dbReference type="SUPFAM" id="SSF52058">
    <property type="entry name" value="L domain-like"/>
    <property type="match status" value="1"/>
</dbReference>
<dbReference type="PROSITE" id="PS50837">
    <property type="entry name" value="NACHT"/>
    <property type="match status" value="1"/>
</dbReference>
<dbReference type="RefSeq" id="WP_310912297.1">
    <property type="nucleotide sequence ID" value="NZ_JAVLVT010000004.1"/>
</dbReference>
<name>A0ABU2H607_9ACTN</name>
<evidence type="ECO:0000313" key="4">
    <source>
        <dbReference type="EMBL" id="MDS1270749.1"/>
    </source>
</evidence>
<keyword evidence="1" id="KW-0547">Nucleotide-binding</keyword>
<evidence type="ECO:0000256" key="2">
    <source>
        <dbReference type="ARBA" id="ARBA00022840"/>
    </source>
</evidence>
<dbReference type="PANTHER" id="PTHR46844:SF1">
    <property type="entry name" value="SLR5058 PROTEIN"/>
    <property type="match status" value="1"/>
</dbReference>
<dbReference type="EMBL" id="JAVLVT010000004">
    <property type="protein sequence ID" value="MDS1270749.1"/>
    <property type="molecule type" value="Genomic_DNA"/>
</dbReference>
<dbReference type="InterPro" id="IPR054547">
    <property type="entry name" value="NNH1"/>
</dbReference>
<dbReference type="Gene3D" id="3.40.50.300">
    <property type="entry name" value="P-loop containing nucleotide triphosphate hydrolases"/>
    <property type="match status" value="1"/>
</dbReference>
<dbReference type="SUPFAM" id="SSF52540">
    <property type="entry name" value="P-loop containing nucleoside triphosphate hydrolases"/>
    <property type="match status" value="1"/>
</dbReference>
<evidence type="ECO:0000313" key="5">
    <source>
        <dbReference type="Proteomes" id="UP001250214"/>
    </source>
</evidence>
<comment type="caution">
    <text evidence="4">The sequence shown here is derived from an EMBL/GenBank/DDBJ whole genome shotgun (WGS) entry which is preliminary data.</text>
</comment>
<keyword evidence="2" id="KW-0067">ATP-binding</keyword>
<reference evidence="5" key="1">
    <citation type="submission" date="2023-07" db="EMBL/GenBank/DDBJ databases">
        <title>Novel species in the genus Lipingzhangella isolated from Sambhar Salt Lake.</title>
        <authorList>
            <person name="Jiya N."/>
            <person name="Kajale S."/>
            <person name="Sharma A."/>
        </authorList>
    </citation>
    <scope>NUCLEOTIDE SEQUENCE [LARGE SCALE GENOMIC DNA]</scope>
    <source>
        <strain evidence="5">LS1_29</strain>
    </source>
</reference>
<dbReference type="InterPro" id="IPR007111">
    <property type="entry name" value="NACHT_NTPase"/>
</dbReference>
<accession>A0ABU2H607</accession>
<dbReference type="InterPro" id="IPR027417">
    <property type="entry name" value="P-loop_NTPase"/>
</dbReference>
<gene>
    <name evidence="4" type="ORF">RIF23_10600</name>
</gene>
<protein>
    <submittedName>
        <fullName evidence="4">NACHT domain-containing protein</fullName>
    </submittedName>
</protein>
<dbReference type="Gene3D" id="3.80.10.10">
    <property type="entry name" value="Ribonuclease Inhibitor"/>
    <property type="match status" value="1"/>
</dbReference>
<dbReference type="Pfam" id="PF05729">
    <property type="entry name" value="NACHT"/>
    <property type="match status" value="1"/>
</dbReference>
<dbReference type="InterPro" id="IPR032675">
    <property type="entry name" value="LRR_dom_sf"/>
</dbReference>
<dbReference type="PANTHER" id="PTHR46844">
    <property type="entry name" value="SLR5058 PROTEIN"/>
    <property type="match status" value="1"/>
</dbReference>
<keyword evidence="5" id="KW-1185">Reference proteome</keyword>
<evidence type="ECO:0000256" key="1">
    <source>
        <dbReference type="ARBA" id="ARBA00022741"/>
    </source>
</evidence>
<dbReference type="Pfam" id="PF22733">
    <property type="entry name" value="NNH1"/>
    <property type="match status" value="1"/>
</dbReference>
<evidence type="ECO:0000259" key="3">
    <source>
        <dbReference type="PROSITE" id="PS50837"/>
    </source>
</evidence>